<reference evidence="2" key="1">
    <citation type="journal article" date="2019" name="Sci. Rep.">
        <title>Draft genome of Tanacetum cinerariifolium, the natural source of mosquito coil.</title>
        <authorList>
            <person name="Yamashiro T."/>
            <person name="Shiraishi A."/>
            <person name="Satake H."/>
            <person name="Nakayama K."/>
        </authorList>
    </citation>
    <scope>NUCLEOTIDE SEQUENCE</scope>
</reference>
<accession>A0A699JUG2</accession>
<evidence type="ECO:0000256" key="1">
    <source>
        <dbReference type="SAM" id="MobiDB-lite"/>
    </source>
</evidence>
<protein>
    <submittedName>
        <fullName evidence="2">Uncharacterized protein</fullName>
    </submittedName>
</protein>
<proteinExistence type="predicted"/>
<feature type="region of interest" description="Disordered" evidence="1">
    <location>
        <begin position="32"/>
        <end position="101"/>
    </location>
</feature>
<dbReference type="AlphaFoldDB" id="A0A699JUG2"/>
<dbReference type="EMBL" id="BKCJ010442814">
    <property type="protein sequence ID" value="GFA54448.1"/>
    <property type="molecule type" value="Genomic_DNA"/>
</dbReference>
<gene>
    <name evidence="2" type="ORF">Tci_626420</name>
</gene>
<evidence type="ECO:0000313" key="2">
    <source>
        <dbReference type="EMBL" id="GFA54448.1"/>
    </source>
</evidence>
<name>A0A699JUG2_TANCI</name>
<sequence>MEAVYEMKREQMAIYVEDHFWEECAREFDHVEEHRAQDKGMPGDVAARKQPMTKDVATGKQPMIEDEPLQGEADISTHESTIEANPKPTISKKSKVVEVPN</sequence>
<comment type="caution">
    <text evidence="2">The sequence shown here is derived from an EMBL/GenBank/DDBJ whole genome shotgun (WGS) entry which is preliminary data.</text>
</comment>
<organism evidence="2">
    <name type="scientific">Tanacetum cinerariifolium</name>
    <name type="common">Dalmatian daisy</name>
    <name type="synonym">Chrysanthemum cinerariifolium</name>
    <dbReference type="NCBI Taxonomy" id="118510"/>
    <lineage>
        <taxon>Eukaryota</taxon>
        <taxon>Viridiplantae</taxon>
        <taxon>Streptophyta</taxon>
        <taxon>Embryophyta</taxon>
        <taxon>Tracheophyta</taxon>
        <taxon>Spermatophyta</taxon>
        <taxon>Magnoliopsida</taxon>
        <taxon>eudicotyledons</taxon>
        <taxon>Gunneridae</taxon>
        <taxon>Pentapetalae</taxon>
        <taxon>asterids</taxon>
        <taxon>campanulids</taxon>
        <taxon>Asterales</taxon>
        <taxon>Asteraceae</taxon>
        <taxon>Asteroideae</taxon>
        <taxon>Anthemideae</taxon>
        <taxon>Anthemidinae</taxon>
        <taxon>Tanacetum</taxon>
    </lineage>
</organism>